<protein>
    <recommendedName>
        <fullName evidence="1">Carboxymuconolactone decarboxylase-like domain-containing protein</fullName>
    </recommendedName>
</protein>
<evidence type="ECO:0000313" key="3">
    <source>
        <dbReference type="Proteomes" id="UP000008311"/>
    </source>
</evidence>
<dbReference type="SUPFAM" id="SSF69118">
    <property type="entry name" value="AhpD-like"/>
    <property type="match status" value="1"/>
</dbReference>
<keyword evidence="3" id="KW-1185">Reference proteome</keyword>
<gene>
    <name evidence="2" type="ORF">RCOM_0400010</name>
</gene>
<dbReference type="Proteomes" id="UP000008311">
    <property type="component" value="Unassembled WGS sequence"/>
</dbReference>
<proteinExistence type="predicted"/>
<dbReference type="InParanoid" id="B9T9P7"/>
<sequence length="155" mass="17494">MTMQPRFNFAKASQDAYKAVVALEQYVQTSGLERRFIHLIKLRASQINGCAYCVDMHVKEARHDGLSEQWINLMCVWRESPVYDAKERALLGWVDAVTNIASTGAPDADFETLKAHFNKEEMTKITVAIGTINVWNRLAVSFRAQHPIDQPAKAA</sequence>
<dbReference type="NCBIfam" id="TIGR00778">
    <property type="entry name" value="ahpD_dom"/>
    <property type="match status" value="1"/>
</dbReference>
<dbReference type="Pfam" id="PF02627">
    <property type="entry name" value="CMD"/>
    <property type="match status" value="1"/>
</dbReference>
<dbReference type="AlphaFoldDB" id="B9T9P7"/>
<dbReference type="PANTHER" id="PTHR34846">
    <property type="entry name" value="4-CARBOXYMUCONOLACTONE DECARBOXYLASE FAMILY PROTEIN (AFU_ORTHOLOGUE AFUA_6G11590)"/>
    <property type="match status" value="1"/>
</dbReference>
<evidence type="ECO:0000313" key="2">
    <source>
        <dbReference type="EMBL" id="EEF27416.1"/>
    </source>
</evidence>
<dbReference type="InterPro" id="IPR003779">
    <property type="entry name" value="CMD-like"/>
</dbReference>
<dbReference type="PANTHER" id="PTHR34846:SF10">
    <property type="entry name" value="CYTOPLASMIC PROTEIN"/>
    <property type="match status" value="1"/>
</dbReference>
<dbReference type="InterPro" id="IPR029032">
    <property type="entry name" value="AhpD-like"/>
</dbReference>
<dbReference type="EMBL" id="EQ975425">
    <property type="protein sequence ID" value="EEF27416.1"/>
    <property type="molecule type" value="Genomic_DNA"/>
</dbReference>
<feature type="domain" description="Carboxymuconolactone decarboxylase-like" evidence="1">
    <location>
        <begin position="15"/>
        <end position="95"/>
    </location>
</feature>
<accession>B9T9P7</accession>
<evidence type="ECO:0000259" key="1">
    <source>
        <dbReference type="Pfam" id="PF02627"/>
    </source>
</evidence>
<dbReference type="Gene3D" id="1.20.1290.10">
    <property type="entry name" value="AhpD-like"/>
    <property type="match status" value="1"/>
</dbReference>
<dbReference type="InterPro" id="IPR004675">
    <property type="entry name" value="AhpD_core"/>
</dbReference>
<organism evidence="2 3">
    <name type="scientific">Ricinus communis</name>
    <name type="common">Castor bean</name>
    <dbReference type="NCBI Taxonomy" id="3988"/>
    <lineage>
        <taxon>Eukaryota</taxon>
        <taxon>Viridiplantae</taxon>
        <taxon>Streptophyta</taxon>
        <taxon>Embryophyta</taxon>
        <taxon>Tracheophyta</taxon>
        <taxon>Spermatophyta</taxon>
        <taxon>Magnoliopsida</taxon>
        <taxon>eudicotyledons</taxon>
        <taxon>Gunneridae</taxon>
        <taxon>Pentapetalae</taxon>
        <taxon>rosids</taxon>
        <taxon>fabids</taxon>
        <taxon>Malpighiales</taxon>
        <taxon>Euphorbiaceae</taxon>
        <taxon>Acalyphoideae</taxon>
        <taxon>Acalypheae</taxon>
        <taxon>Ricinus</taxon>
    </lineage>
</organism>
<dbReference type="GO" id="GO:0051920">
    <property type="term" value="F:peroxiredoxin activity"/>
    <property type="evidence" value="ECO:0007669"/>
    <property type="project" value="InterPro"/>
</dbReference>
<reference evidence="3" key="1">
    <citation type="journal article" date="2010" name="Nat. Biotechnol.">
        <title>Draft genome sequence of the oilseed species Ricinus communis.</title>
        <authorList>
            <person name="Chan A.P."/>
            <person name="Crabtree J."/>
            <person name="Zhao Q."/>
            <person name="Lorenzi H."/>
            <person name="Orvis J."/>
            <person name="Puiu D."/>
            <person name="Melake-Berhan A."/>
            <person name="Jones K.M."/>
            <person name="Redman J."/>
            <person name="Chen G."/>
            <person name="Cahoon E.B."/>
            <person name="Gedil M."/>
            <person name="Stanke M."/>
            <person name="Haas B.J."/>
            <person name="Wortman J.R."/>
            <person name="Fraser-Liggett C.M."/>
            <person name="Ravel J."/>
            <person name="Rabinowicz P.D."/>
        </authorList>
    </citation>
    <scope>NUCLEOTIDE SEQUENCE [LARGE SCALE GENOMIC DNA]</scope>
    <source>
        <strain evidence="3">cv. Hale</strain>
    </source>
</reference>
<name>B9T9P7_RICCO</name>